<keyword evidence="1" id="KW-1133">Transmembrane helix</keyword>
<protein>
    <submittedName>
        <fullName evidence="2">Uncharacterized protein</fullName>
    </submittedName>
</protein>
<keyword evidence="1" id="KW-0812">Transmembrane</keyword>
<evidence type="ECO:0000313" key="2">
    <source>
        <dbReference type="EMBL" id="RTG82201.1"/>
    </source>
</evidence>
<dbReference type="AlphaFoldDB" id="A0A430Q3D2"/>
<organism evidence="2 3">
    <name type="scientific">Schistosoma bovis</name>
    <name type="common">Blood fluke</name>
    <dbReference type="NCBI Taxonomy" id="6184"/>
    <lineage>
        <taxon>Eukaryota</taxon>
        <taxon>Metazoa</taxon>
        <taxon>Spiralia</taxon>
        <taxon>Lophotrochozoa</taxon>
        <taxon>Platyhelminthes</taxon>
        <taxon>Trematoda</taxon>
        <taxon>Digenea</taxon>
        <taxon>Strigeidida</taxon>
        <taxon>Schistosomatoidea</taxon>
        <taxon>Schistosomatidae</taxon>
        <taxon>Schistosoma</taxon>
    </lineage>
</organism>
<keyword evidence="3" id="KW-1185">Reference proteome</keyword>
<accession>A0A430Q3D2</accession>
<evidence type="ECO:0000313" key="3">
    <source>
        <dbReference type="Proteomes" id="UP000290809"/>
    </source>
</evidence>
<name>A0A430Q3D2_SCHBO</name>
<reference evidence="2 3" key="1">
    <citation type="journal article" date="2019" name="PLoS Pathog.">
        <title>Genome sequence of the bovine parasite Schistosoma bovis Tanzania.</title>
        <authorList>
            <person name="Oey H."/>
            <person name="Zakrzewski M."/>
            <person name="Gobert G."/>
            <person name="Gravermann K."/>
            <person name="Stoye J."/>
            <person name="Jones M."/>
            <person name="Mcmanus D."/>
            <person name="Krause L."/>
        </authorList>
    </citation>
    <scope>NUCLEOTIDE SEQUENCE [LARGE SCALE GENOMIC DNA]</scope>
    <source>
        <strain evidence="2 3">TAN1997</strain>
    </source>
</reference>
<gene>
    <name evidence="2" type="ORF">DC041_0000332</name>
</gene>
<evidence type="ECO:0000256" key="1">
    <source>
        <dbReference type="SAM" id="Phobius"/>
    </source>
</evidence>
<feature type="transmembrane region" description="Helical" evidence="1">
    <location>
        <begin position="52"/>
        <end position="76"/>
    </location>
</feature>
<sequence>SIVEVSSEPTTLATTETDLINELKETSGSNESHLNMTTDTTTDIEKRKSPRYVYIVVPLLTSFLIVVICVGIWLWFYRRKRVYAQSQQTACHLFSSS</sequence>
<feature type="non-terminal residue" evidence="2">
    <location>
        <position position="1"/>
    </location>
</feature>
<dbReference type="Proteomes" id="UP000290809">
    <property type="component" value="Unassembled WGS sequence"/>
</dbReference>
<proteinExistence type="predicted"/>
<dbReference type="EMBL" id="QMKO01002932">
    <property type="protein sequence ID" value="RTG82201.1"/>
    <property type="molecule type" value="Genomic_DNA"/>
</dbReference>
<comment type="caution">
    <text evidence="2">The sequence shown here is derived from an EMBL/GenBank/DDBJ whole genome shotgun (WGS) entry which is preliminary data.</text>
</comment>
<keyword evidence="1" id="KW-0472">Membrane</keyword>